<evidence type="ECO:0000313" key="4">
    <source>
        <dbReference type="EMBL" id="MCF2870882.1"/>
    </source>
</evidence>
<dbReference type="Pfam" id="PF02113">
    <property type="entry name" value="Peptidase_S13"/>
    <property type="match status" value="1"/>
</dbReference>
<dbReference type="Gene3D" id="3.50.80.20">
    <property type="entry name" value="D-Ala-D-Ala carboxypeptidase C, peptidase S13"/>
    <property type="match status" value="1"/>
</dbReference>
<evidence type="ECO:0000256" key="2">
    <source>
        <dbReference type="ARBA" id="ARBA00022801"/>
    </source>
</evidence>
<comment type="caution">
    <text evidence="4">The sequence shown here is derived from an EMBL/GenBank/DDBJ whole genome shotgun (WGS) entry which is preliminary data.</text>
</comment>
<comment type="similarity">
    <text evidence="1">Belongs to the peptidase S13 family.</text>
</comment>
<keyword evidence="4" id="KW-0121">Carboxypeptidase</keyword>
<evidence type="ECO:0000313" key="5">
    <source>
        <dbReference type="Proteomes" id="UP001200557"/>
    </source>
</evidence>
<dbReference type="PANTHER" id="PTHR30023:SF0">
    <property type="entry name" value="PENICILLIN-SENSITIVE CARBOXYPEPTIDASE A"/>
    <property type="match status" value="1"/>
</dbReference>
<dbReference type="RefSeq" id="WP_235225010.1">
    <property type="nucleotide sequence ID" value="NZ_JAKGAQ010000002.1"/>
</dbReference>
<reference evidence="4 5" key="1">
    <citation type="submission" date="2022-01" db="EMBL/GenBank/DDBJ databases">
        <title>Octadecabacter sp. nov., isolated from a marine alga.</title>
        <authorList>
            <person name="Jin M.S."/>
            <person name="Kim H.M."/>
            <person name="Han D.M."/>
            <person name="Jung J.J."/>
            <person name="Jeon C.O."/>
        </authorList>
    </citation>
    <scope>NUCLEOTIDE SEQUENCE [LARGE SCALE GENOMIC DNA]</scope>
    <source>
        <strain evidence="4 5">G9-8</strain>
    </source>
</reference>
<dbReference type="PANTHER" id="PTHR30023">
    <property type="entry name" value="D-ALANYL-D-ALANINE CARBOXYPEPTIDASE"/>
    <property type="match status" value="1"/>
</dbReference>
<evidence type="ECO:0000256" key="1">
    <source>
        <dbReference type="ARBA" id="ARBA00006096"/>
    </source>
</evidence>
<dbReference type="SUPFAM" id="SSF56601">
    <property type="entry name" value="beta-lactamase/transpeptidase-like"/>
    <property type="match status" value="1"/>
</dbReference>
<dbReference type="PROSITE" id="PS51318">
    <property type="entry name" value="TAT"/>
    <property type="match status" value="1"/>
</dbReference>
<organism evidence="4 5">
    <name type="scientific">Octadecabacter dasysiphoniae</name>
    <dbReference type="NCBI Taxonomy" id="2909341"/>
    <lineage>
        <taxon>Bacteria</taxon>
        <taxon>Pseudomonadati</taxon>
        <taxon>Pseudomonadota</taxon>
        <taxon>Alphaproteobacteria</taxon>
        <taxon>Rhodobacterales</taxon>
        <taxon>Roseobacteraceae</taxon>
        <taxon>Octadecabacter</taxon>
    </lineage>
</organism>
<sequence>MSITGTRRAFVGGLLSSVAGAALAEAPLASLRPRARTVVTPVSSAPDVSPIPRIAPRVRATLEQLIAAADLDGTVGCVLADASTGEILEAVDGEVSLPPASVTKAVSALYALDTLGGAFRFVTRVFAVGAINDGILDGDLILAGGGDPTLSADHLADLAVALKDVGVVRVTGRLLCWRGALPYAEEIEPSQLDHLGYNPAVSGLNLNYNRVHFEWRRVNGTWQTTMDARTDERVPRVSMARVRIVDRGSPVFATDAPDSWSVARSALGNGGSRWMPVRQPALYAGDVFQTLARDVGITLPAPEVVDDLPEGRMELVQHASPTLRTILQEMLLYSTNLTAEICGLAATEAKFRTSLEIENSAAQMTRWVGETYGVECDFKDHSGLSDENRISASAMAKLLLAVYGDDDLRPIMRRIAMRDADNNRIENYPIEVRAKTGTLNFVSSLAGYVETSDGSDVVFAIFAADLERRARGKAAGDEVPAGSIEWNRRAKRLQQVLLQRWGLTSRDDGPFSQGIDIDAQIDEAQLNDAPRGGVSLDALVSD</sequence>
<feature type="chain" id="PRO_5047528482" evidence="3">
    <location>
        <begin position="25"/>
        <end position="542"/>
    </location>
</feature>
<dbReference type="PRINTS" id="PR00922">
    <property type="entry name" value="DADACBPTASE3"/>
</dbReference>
<gene>
    <name evidence="4" type="primary">dacB</name>
    <name evidence="4" type="ORF">L0664_07370</name>
</gene>
<dbReference type="Gene3D" id="3.40.710.10">
    <property type="entry name" value="DD-peptidase/beta-lactamase superfamily"/>
    <property type="match status" value="2"/>
</dbReference>
<dbReference type="InterPro" id="IPR012338">
    <property type="entry name" value="Beta-lactam/transpept-like"/>
</dbReference>
<proteinExistence type="inferred from homology"/>
<keyword evidence="5" id="KW-1185">Reference proteome</keyword>
<dbReference type="EC" id="3.4.16.4" evidence="4"/>
<dbReference type="InterPro" id="IPR000667">
    <property type="entry name" value="Peptidase_S13"/>
</dbReference>
<feature type="signal peptide" evidence="3">
    <location>
        <begin position="1"/>
        <end position="24"/>
    </location>
</feature>
<accession>A0ABS9CUH4</accession>
<dbReference type="Proteomes" id="UP001200557">
    <property type="component" value="Unassembled WGS sequence"/>
</dbReference>
<keyword evidence="2 4" id="KW-0378">Hydrolase</keyword>
<evidence type="ECO:0000256" key="3">
    <source>
        <dbReference type="SAM" id="SignalP"/>
    </source>
</evidence>
<dbReference type="InterPro" id="IPR006311">
    <property type="entry name" value="TAT_signal"/>
</dbReference>
<dbReference type="NCBIfam" id="TIGR00666">
    <property type="entry name" value="PBP4"/>
    <property type="match status" value="1"/>
</dbReference>
<keyword evidence="4" id="KW-0645">Protease</keyword>
<keyword evidence="3" id="KW-0732">Signal</keyword>
<protein>
    <submittedName>
        <fullName evidence="4">D-alanyl-D-alanine carboxypeptidase/D-alanyl-D-alanine-endopeptidase</fullName>
        <ecNumber evidence="4">3.4.16.4</ecNumber>
    </submittedName>
</protein>
<dbReference type="EMBL" id="JAKGAQ010000002">
    <property type="protein sequence ID" value="MCF2870882.1"/>
    <property type="molecule type" value="Genomic_DNA"/>
</dbReference>
<name>A0ABS9CUH4_9RHOB</name>
<dbReference type="GO" id="GO:0009002">
    <property type="term" value="F:serine-type D-Ala-D-Ala carboxypeptidase activity"/>
    <property type="evidence" value="ECO:0007669"/>
    <property type="project" value="UniProtKB-EC"/>
</dbReference>